<protein>
    <recommendedName>
        <fullName evidence="4">DUF5668 domain-containing protein</fullName>
    </recommendedName>
</protein>
<evidence type="ECO:0000313" key="3">
    <source>
        <dbReference type="Proteomes" id="UP001236652"/>
    </source>
</evidence>
<reference evidence="2 3" key="1">
    <citation type="submission" date="2023-05" db="EMBL/GenBank/DDBJ databases">
        <title>Comparative genomics reveals the evidence of polycyclic aromatic hydrocarbons degradation in moderately halophilic genus Pontibacillus.</title>
        <authorList>
            <person name="Yang H."/>
            <person name="Qian Z."/>
        </authorList>
    </citation>
    <scope>NUCLEOTIDE SEQUENCE [LARGE SCALE GENOMIC DNA]</scope>
    <source>
        <strain evidence="3">HN14</strain>
    </source>
</reference>
<keyword evidence="3" id="KW-1185">Reference proteome</keyword>
<evidence type="ECO:0000313" key="2">
    <source>
        <dbReference type="EMBL" id="WIF98582.1"/>
    </source>
</evidence>
<feature type="transmembrane region" description="Helical" evidence="1">
    <location>
        <begin position="7"/>
        <end position="27"/>
    </location>
</feature>
<feature type="transmembrane region" description="Helical" evidence="1">
    <location>
        <begin position="69"/>
        <end position="88"/>
    </location>
</feature>
<dbReference type="CDD" id="cd00298">
    <property type="entry name" value="ACD_sHsps_p23-like"/>
    <property type="match status" value="1"/>
</dbReference>
<sequence length="308" mass="34657">MRKWRVGTISMGLALIFLGALLMVGQFTEWDPVTLTMSWWPFILIVLGVEVLVYIVLSKKEKPVVQYDILSIFFIGVLGTVAIGLYLMTSLGLVNEVKGAMHTDWEEGSLPSFKEKVTEEIDTVILEESYNDLAIETNNARELHIFGTFRSDFQKSADIEKSDVASVNVVGDKMYIRLLQGASKDGLYHSRTFYNRTISLPEDVDVEIRGSIGDINLNTGTITGDWMIDEARSMVLDLPEEANVTVRAESYSEQIGWDVNWDQEETIGGEEEKGEKLYYKEKVFGDGEATIQVNLIDQFTIKDVGPRS</sequence>
<evidence type="ECO:0000256" key="1">
    <source>
        <dbReference type="SAM" id="Phobius"/>
    </source>
</evidence>
<accession>A0ABY8UY60</accession>
<dbReference type="EMBL" id="CP126446">
    <property type="protein sequence ID" value="WIF98582.1"/>
    <property type="molecule type" value="Genomic_DNA"/>
</dbReference>
<dbReference type="Proteomes" id="UP001236652">
    <property type="component" value="Chromosome"/>
</dbReference>
<feature type="transmembrane region" description="Helical" evidence="1">
    <location>
        <begin position="39"/>
        <end position="57"/>
    </location>
</feature>
<gene>
    <name evidence="2" type="ORF">QNI29_02620</name>
</gene>
<name>A0ABY8UY60_9BACI</name>
<dbReference type="RefSeq" id="WP_231419267.1">
    <property type="nucleotide sequence ID" value="NZ_CP126446.1"/>
</dbReference>
<organism evidence="2 3">
    <name type="scientific">Pontibacillus chungwhensis</name>
    <dbReference type="NCBI Taxonomy" id="265426"/>
    <lineage>
        <taxon>Bacteria</taxon>
        <taxon>Bacillati</taxon>
        <taxon>Bacillota</taxon>
        <taxon>Bacilli</taxon>
        <taxon>Bacillales</taxon>
        <taxon>Bacillaceae</taxon>
        <taxon>Pontibacillus</taxon>
    </lineage>
</organism>
<keyword evidence="1" id="KW-0472">Membrane</keyword>
<keyword evidence="1" id="KW-0812">Transmembrane</keyword>
<proteinExistence type="predicted"/>
<keyword evidence="1" id="KW-1133">Transmembrane helix</keyword>
<evidence type="ECO:0008006" key="4">
    <source>
        <dbReference type="Google" id="ProtNLM"/>
    </source>
</evidence>